<comment type="caution">
    <text evidence="2">The sequence shown here is derived from an EMBL/GenBank/DDBJ whole genome shotgun (WGS) entry which is preliminary data.</text>
</comment>
<dbReference type="OrthoDB" id="5321442at2"/>
<keyword evidence="1" id="KW-0143">Chaperone</keyword>
<dbReference type="Pfam" id="PF02613">
    <property type="entry name" value="Nitrate_red_del"/>
    <property type="match status" value="1"/>
</dbReference>
<dbReference type="PANTHER" id="PTHR34227:SF1">
    <property type="entry name" value="DIMETHYL SULFOXIDE REDUCTASE CHAPERONE-RELATED"/>
    <property type="match status" value="1"/>
</dbReference>
<dbReference type="AlphaFoldDB" id="A0A2P8R473"/>
<dbReference type="Proteomes" id="UP000240535">
    <property type="component" value="Unassembled WGS sequence"/>
</dbReference>
<dbReference type="SUPFAM" id="SSF89155">
    <property type="entry name" value="TorD-like"/>
    <property type="match status" value="1"/>
</dbReference>
<evidence type="ECO:0000313" key="2">
    <source>
        <dbReference type="EMBL" id="PSM53298.1"/>
    </source>
</evidence>
<dbReference type="Gene3D" id="1.10.3480.10">
    <property type="entry name" value="TorD-like"/>
    <property type="match status" value="1"/>
</dbReference>
<name>A0A2P8R473_9BACT</name>
<dbReference type="RefSeq" id="WP_106869953.1">
    <property type="nucleotide sequence ID" value="NZ_CP053841.1"/>
</dbReference>
<gene>
    <name evidence="2" type="ORF">CQ405_01775</name>
</gene>
<proteinExistence type="predicted"/>
<dbReference type="EMBL" id="PDHH01000001">
    <property type="protein sequence ID" value="PSM53298.1"/>
    <property type="molecule type" value="Genomic_DNA"/>
</dbReference>
<keyword evidence="3" id="KW-1185">Reference proteome</keyword>
<organism evidence="2 3">
    <name type="scientific">Campylobacter blaseri</name>
    <dbReference type="NCBI Taxonomy" id="2042961"/>
    <lineage>
        <taxon>Bacteria</taxon>
        <taxon>Pseudomonadati</taxon>
        <taxon>Campylobacterota</taxon>
        <taxon>Epsilonproteobacteria</taxon>
        <taxon>Campylobacterales</taxon>
        <taxon>Campylobacteraceae</taxon>
        <taxon>Campylobacter</taxon>
    </lineage>
</organism>
<dbReference type="InterPro" id="IPR020945">
    <property type="entry name" value="DMSO/NO3_reduct_chaperone"/>
</dbReference>
<evidence type="ECO:0000313" key="3">
    <source>
        <dbReference type="Proteomes" id="UP000240535"/>
    </source>
</evidence>
<accession>A0A2P8R473</accession>
<evidence type="ECO:0000256" key="1">
    <source>
        <dbReference type="ARBA" id="ARBA00023186"/>
    </source>
</evidence>
<reference evidence="3" key="1">
    <citation type="submission" date="2017-10" db="EMBL/GenBank/DDBJ databases">
        <title>Campylobacter species from seals.</title>
        <authorList>
            <person name="Gilbert M.J."/>
            <person name="Zomer A.L."/>
            <person name="Timmerman A.J."/>
            <person name="Duim B."/>
            <person name="Wagenaar J.A."/>
        </authorList>
    </citation>
    <scope>NUCLEOTIDE SEQUENCE [LARGE SCALE GENOMIC DNA]</scope>
    <source>
        <strain evidence="3">17S00004-5</strain>
    </source>
</reference>
<dbReference type="InterPro" id="IPR036411">
    <property type="entry name" value="TorD-like_sf"/>
</dbReference>
<sequence>MIDKKNVEKARLLYYSVLSKLFCFSYDDDRFYGLIDGLKLMLQSPLDSNSEIALRNLVESINEDYSNLSKEYDDIFHAPPNPVRTTISYYDEGYETGVACVAIKRILAKTTIRRDESKYVELEDNFGFIFTIMSKFIEQCIDGNEKYEEYAEELFVNYLNVFIDEFLNAIYLHEKSNFYKDIVNLMVSFFEFERAYYEVTTIESNSAIKVADGLSRSEAARRAKNKARKNKGVQE</sequence>
<dbReference type="PANTHER" id="PTHR34227">
    <property type="entry name" value="CHAPERONE PROTEIN YCDY"/>
    <property type="match status" value="1"/>
</dbReference>
<protein>
    <submittedName>
        <fullName evidence="2">Uncharacterized protein</fullName>
    </submittedName>
</protein>
<dbReference type="InterPro" id="IPR050289">
    <property type="entry name" value="TorD/DmsD_chaperones"/>
</dbReference>